<dbReference type="VEuPathDB" id="TriTrypDB:BSAL_14000"/>
<gene>
    <name evidence="2" type="ORF">BSAL_14000</name>
</gene>
<feature type="transmembrane region" description="Helical" evidence="1">
    <location>
        <begin position="204"/>
        <end position="224"/>
    </location>
</feature>
<sequence length="295" mass="31840">MFITDYQQQQVLLFNLSTNAIVIVAGSRGQGGSSNGFGTSALFSNPEGLVLMGTNYEWPCLYINEDSGPLTNSLKEIRLRCQYVRRRPLRDELPSTQKHVALVLHEYRLLWYCTFDTSILLMTGVLVGIANSSAKPAVCGGCGIAIAAMYVVQFVVCVKSQPFTTMFSYAHQVLVLLLSTISAASQSANIILQSSDPSSMVEALASTMSVAAACDLIVAGLALLRSAMDIVSLVKAIQKSANGNQREETLQCTIKAERLPVDVPLASEIQPTLMTGTSSFCNSCQAVNKVIKRRA</sequence>
<organism evidence="2 3">
    <name type="scientific">Bodo saltans</name>
    <name type="common">Flagellated protozoan</name>
    <dbReference type="NCBI Taxonomy" id="75058"/>
    <lineage>
        <taxon>Eukaryota</taxon>
        <taxon>Discoba</taxon>
        <taxon>Euglenozoa</taxon>
        <taxon>Kinetoplastea</taxon>
        <taxon>Metakinetoplastina</taxon>
        <taxon>Eubodonida</taxon>
        <taxon>Bodonidae</taxon>
        <taxon>Bodo</taxon>
    </lineage>
</organism>
<keyword evidence="3" id="KW-1185">Reference proteome</keyword>
<proteinExistence type="predicted"/>
<evidence type="ECO:0000313" key="3">
    <source>
        <dbReference type="Proteomes" id="UP000051952"/>
    </source>
</evidence>
<evidence type="ECO:0000256" key="1">
    <source>
        <dbReference type="SAM" id="Phobius"/>
    </source>
</evidence>
<name>A0A0S4JDC5_BODSA</name>
<keyword evidence="1 2" id="KW-0812">Transmembrane</keyword>
<reference evidence="3" key="1">
    <citation type="submission" date="2015-09" db="EMBL/GenBank/DDBJ databases">
        <authorList>
            <consortium name="Pathogen Informatics"/>
        </authorList>
    </citation>
    <scope>NUCLEOTIDE SEQUENCE [LARGE SCALE GENOMIC DNA]</scope>
    <source>
        <strain evidence="3">Lake Konstanz</strain>
    </source>
</reference>
<dbReference type="Proteomes" id="UP000051952">
    <property type="component" value="Unassembled WGS sequence"/>
</dbReference>
<dbReference type="EMBL" id="CYKH01001619">
    <property type="protein sequence ID" value="CUG88161.1"/>
    <property type="molecule type" value="Genomic_DNA"/>
</dbReference>
<feature type="transmembrane region" description="Helical" evidence="1">
    <location>
        <begin position="109"/>
        <end position="129"/>
    </location>
</feature>
<feature type="transmembrane region" description="Helical" evidence="1">
    <location>
        <begin position="169"/>
        <end position="192"/>
    </location>
</feature>
<keyword evidence="1" id="KW-1133">Transmembrane helix</keyword>
<accession>A0A0S4JDC5</accession>
<evidence type="ECO:0000313" key="2">
    <source>
        <dbReference type="EMBL" id="CUG88161.1"/>
    </source>
</evidence>
<dbReference type="AlphaFoldDB" id="A0A0S4JDC5"/>
<keyword evidence="1" id="KW-0472">Membrane</keyword>
<feature type="transmembrane region" description="Helical" evidence="1">
    <location>
        <begin position="135"/>
        <end position="157"/>
    </location>
</feature>
<protein>
    <submittedName>
        <fullName evidence="2">Transmembrane protein, putative</fullName>
    </submittedName>
</protein>